<dbReference type="InterPro" id="IPR016181">
    <property type="entry name" value="Acyl_CoA_acyltransferase"/>
</dbReference>
<dbReference type="PANTHER" id="PTHR31438">
    <property type="entry name" value="LYSINE N-ACYLTRANSFERASE C17G9.06C-RELATED"/>
    <property type="match status" value="1"/>
</dbReference>
<comment type="similarity">
    <text evidence="1">Belongs to the lysine N-acyltransferase MbtK family.</text>
</comment>
<evidence type="ECO:0000313" key="3">
    <source>
        <dbReference type="EMBL" id="KAF9459716.1"/>
    </source>
</evidence>
<sequence length="380" mass="42631">MESSTIATRRLVAIHNHTNAIGTRYQGATTHLPKYSALELSAPDDATKASRDIAIADLWAAIYALFTLYHSQEYVPLASIAATNEDELRRYLMITGLGRPCQREMGEVFAENIIFLSRATFWQGAGTTGYHNRGWLLSPAPVYPSTPSFTRSEMVIASHPLRPPKPLAGEILYRRYCAAVGQTLEIVAFDLYGPEGRNGVNNGISQHMAAFHKWHNDERVNSAWGERGSLETHREYIEGLLADSGVVPCMMSWDGELMGYVEIVWVKENHSGQYYPNDVIVGDWERGVHVLVGEDKFLGGGRSAIWLRSLVHYIFLADARTERVIGEPKETNVAMIKTAVNASFHVHTTIDFPYKRSVLLLNPRERFFKSDKLPFSETNA</sequence>
<dbReference type="GO" id="GO:0019290">
    <property type="term" value="P:siderophore biosynthetic process"/>
    <property type="evidence" value="ECO:0007669"/>
    <property type="project" value="InterPro"/>
</dbReference>
<accession>A0A9P5Y1M1</accession>
<proteinExistence type="inferred from homology"/>
<dbReference type="InterPro" id="IPR019432">
    <property type="entry name" value="Acyltransferase_MbtK/IucB-like"/>
</dbReference>
<protein>
    <submittedName>
        <fullName evidence="3">Acyl-CoA N-acyltransferase</fullName>
    </submittedName>
</protein>
<keyword evidence="4" id="KW-1185">Reference proteome</keyword>
<reference evidence="3" key="1">
    <citation type="submission" date="2020-11" db="EMBL/GenBank/DDBJ databases">
        <authorList>
            <consortium name="DOE Joint Genome Institute"/>
            <person name="Ahrendt S."/>
            <person name="Riley R."/>
            <person name="Andreopoulos W."/>
            <person name="Labutti K."/>
            <person name="Pangilinan J."/>
            <person name="Ruiz-Duenas F.J."/>
            <person name="Barrasa J.M."/>
            <person name="Sanchez-Garcia M."/>
            <person name="Camarero S."/>
            <person name="Miyauchi S."/>
            <person name="Serrano A."/>
            <person name="Linde D."/>
            <person name="Babiker R."/>
            <person name="Drula E."/>
            <person name="Ayuso-Fernandez I."/>
            <person name="Pacheco R."/>
            <person name="Padilla G."/>
            <person name="Ferreira P."/>
            <person name="Barriuso J."/>
            <person name="Kellner H."/>
            <person name="Castanera R."/>
            <person name="Alfaro M."/>
            <person name="Ramirez L."/>
            <person name="Pisabarro A.G."/>
            <person name="Kuo A."/>
            <person name="Tritt A."/>
            <person name="Lipzen A."/>
            <person name="He G."/>
            <person name="Yan M."/>
            <person name="Ng V."/>
            <person name="Cullen D."/>
            <person name="Martin F."/>
            <person name="Rosso M.-N."/>
            <person name="Henrissat B."/>
            <person name="Hibbett D."/>
            <person name="Martinez A.T."/>
            <person name="Grigoriev I.V."/>
        </authorList>
    </citation>
    <scope>NUCLEOTIDE SEQUENCE</scope>
    <source>
        <strain evidence="3">CBS 247.69</strain>
    </source>
</reference>
<evidence type="ECO:0000256" key="1">
    <source>
        <dbReference type="ARBA" id="ARBA00009893"/>
    </source>
</evidence>
<organism evidence="3 4">
    <name type="scientific">Collybia nuda</name>
    <dbReference type="NCBI Taxonomy" id="64659"/>
    <lineage>
        <taxon>Eukaryota</taxon>
        <taxon>Fungi</taxon>
        <taxon>Dikarya</taxon>
        <taxon>Basidiomycota</taxon>
        <taxon>Agaricomycotina</taxon>
        <taxon>Agaricomycetes</taxon>
        <taxon>Agaricomycetidae</taxon>
        <taxon>Agaricales</taxon>
        <taxon>Tricholomatineae</taxon>
        <taxon>Clitocybaceae</taxon>
        <taxon>Collybia</taxon>
    </lineage>
</organism>
<dbReference type="SMART" id="SM01006">
    <property type="entry name" value="AlcB"/>
    <property type="match status" value="1"/>
</dbReference>
<gene>
    <name evidence="3" type="ORF">BDZ94DRAFT_1284242</name>
</gene>
<dbReference type="GO" id="GO:0016410">
    <property type="term" value="F:N-acyltransferase activity"/>
    <property type="evidence" value="ECO:0007669"/>
    <property type="project" value="TreeGrafter"/>
</dbReference>
<dbReference type="Pfam" id="PF13523">
    <property type="entry name" value="Acetyltransf_8"/>
    <property type="match status" value="1"/>
</dbReference>
<evidence type="ECO:0000313" key="4">
    <source>
        <dbReference type="Proteomes" id="UP000807353"/>
    </source>
</evidence>
<comment type="caution">
    <text evidence="3">The sequence shown here is derived from an EMBL/GenBank/DDBJ whole genome shotgun (WGS) entry which is preliminary data.</text>
</comment>
<evidence type="ECO:0000259" key="2">
    <source>
        <dbReference type="SMART" id="SM01006"/>
    </source>
</evidence>
<name>A0A9P5Y1M1_9AGAR</name>
<feature type="domain" description="Acyltransferase MbtK/IucB-like conserved" evidence="2">
    <location>
        <begin position="204"/>
        <end position="247"/>
    </location>
</feature>
<dbReference type="AlphaFoldDB" id="A0A9P5Y1M1"/>
<dbReference type="OrthoDB" id="4250781at2759"/>
<dbReference type="PANTHER" id="PTHR31438:SF1">
    <property type="entry name" value="LYSINE N-ACYLTRANSFERASE C17G9.06C-RELATED"/>
    <property type="match status" value="1"/>
</dbReference>
<dbReference type="Proteomes" id="UP000807353">
    <property type="component" value="Unassembled WGS sequence"/>
</dbReference>
<dbReference type="EMBL" id="MU150311">
    <property type="protein sequence ID" value="KAF9459716.1"/>
    <property type="molecule type" value="Genomic_DNA"/>
</dbReference>
<dbReference type="Gene3D" id="3.40.630.30">
    <property type="match status" value="1"/>
</dbReference>
<dbReference type="SUPFAM" id="SSF55729">
    <property type="entry name" value="Acyl-CoA N-acyltransferases (Nat)"/>
    <property type="match status" value="1"/>
</dbReference>